<evidence type="ECO:0000313" key="6">
    <source>
        <dbReference type="Proteomes" id="UP000824109"/>
    </source>
</evidence>
<evidence type="ECO:0000259" key="4">
    <source>
        <dbReference type="Pfam" id="PF00889"/>
    </source>
</evidence>
<dbReference type="Gene3D" id="1.10.286.20">
    <property type="match status" value="1"/>
</dbReference>
<dbReference type="GO" id="GO:0003746">
    <property type="term" value="F:translation elongation factor activity"/>
    <property type="evidence" value="ECO:0007669"/>
    <property type="project" value="UniProtKB-KW"/>
</dbReference>
<comment type="similarity">
    <text evidence="1">Belongs to the EF-Ts family.</text>
</comment>
<evidence type="ECO:0000256" key="1">
    <source>
        <dbReference type="ARBA" id="ARBA00005532"/>
    </source>
</evidence>
<dbReference type="InterPro" id="IPR036402">
    <property type="entry name" value="EF-Ts_dimer_sf"/>
</dbReference>
<dbReference type="FunFam" id="1.10.286.20:FF:000001">
    <property type="entry name" value="Elongation factor Ts"/>
    <property type="match status" value="1"/>
</dbReference>
<name>A0A9D1SDL2_9FIRM</name>
<dbReference type="NCBIfam" id="TIGR00116">
    <property type="entry name" value="tsf"/>
    <property type="match status" value="1"/>
</dbReference>
<keyword evidence="3" id="KW-0648">Protein biosynthesis</keyword>
<dbReference type="Gene3D" id="3.30.479.20">
    <property type="entry name" value="Elongation factor Ts, dimerisation domain"/>
    <property type="match status" value="2"/>
</dbReference>
<evidence type="ECO:0000313" key="5">
    <source>
        <dbReference type="EMBL" id="HIU56524.1"/>
    </source>
</evidence>
<dbReference type="InterPro" id="IPR001816">
    <property type="entry name" value="Transl_elong_EFTs/EF1B"/>
</dbReference>
<evidence type="ECO:0000256" key="2">
    <source>
        <dbReference type="ARBA" id="ARBA00022768"/>
    </source>
</evidence>
<dbReference type="Pfam" id="PF00889">
    <property type="entry name" value="EF_TS"/>
    <property type="match status" value="1"/>
</dbReference>
<proteinExistence type="inferred from homology"/>
<sequence>AEQIEGGSQTVGEELTEKIAKIGENMNIRRFARFEGTVASYIHGGGRIGVLVKFDTDCADKPGFDEFAKNIAMQIAAAGAQYLDRDAVPAEVIEKEKEILSVQALNEGKPANIVEKMVMGRINKFYKEVCLLDQEYIKDGDLSVTKYINNTAKELGGSIKVVDYARFEKGEGLEKKEDDFAAEVASMVK</sequence>
<dbReference type="PANTHER" id="PTHR11741:SF0">
    <property type="entry name" value="ELONGATION FACTOR TS, MITOCHONDRIAL"/>
    <property type="match status" value="1"/>
</dbReference>
<accession>A0A9D1SDL2</accession>
<dbReference type="Proteomes" id="UP000824109">
    <property type="component" value="Unassembled WGS sequence"/>
</dbReference>
<reference evidence="5" key="1">
    <citation type="submission" date="2020-10" db="EMBL/GenBank/DDBJ databases">
        <authorList>
            <person name="Gilroy R."/>
        </authorList>
    </citation>
    <scope>NUCLEOTIDE SEQUENCE</scope>
    <source>
        <strain evidence="5">USAMLcec3-3695</strain>
    </source>
</reference>
<feature type="non-terminal residue" evidence="5">
    <location>
        <position position="1"/>
    </location>
</feature>
<dbReference type="HAMAP" id="MF_00050">
    <property type="entry name" value="EF_Ts"/>
    <property type="match status" value="1"/>
</dbReference>
<reference evidence="5" key="2">
    <citation type="journal article" date="2021" name="PeerJ">
        <title>Extensive microbial diversity within the chicken gut microbiome revealed by metagenomics and culture.</title>
        <authorList>
            <person name="Gilroy R."/>
            <person name="Ravi A."/>
            <person name="Getino M."/>
            <person name="Pursley I."/>
            <person name="Horton D.L."/>
            <person name="Alikhan N.F."/>
            <person name="Baker D."/>
            <person name="Gharbi K."/>
            <person name="Hall N."/>
            <person name="Watson M."/>
            <person name="Adriaenssens E.M."/>
            <person name="Foster-Nyarko E."/>
            <person name="Jarju S."/>
            <person name="Secka A."/>
            <person name="Antonio M."/>
            <person name="Oren A."/>
            <person name="Chaudhuri R.R."/>
            <person name="La Ragione R."/>
            <person name="Hildebrand F."/>
            <person name="Pallen M.J."/>
        </authorList>
    </citation>
    <scope>NUCLEOTIDE SEQUENCE</scope>
    <source>
        <strain evidence="5">USAMLcec3-3695</strain>
    </source>
</reference>
<dbReference type="EMBL" id="DVNB01000021">
    <property type="protein sequence ID" value="HIU56524.1"/>
    <property type="molecule type" value="Genomic_DNA"/>
</dbReference>
<evidence type="ECO:0000256" key="3">
    <source>
        <dbReference type="ARBA" id="ARBA00022917"/>
    </source>
</evidence>
<dbReference type="AlphaFoldDB" id="A0A9D1SDL2"/>
<gene>
    <name evidence="5" type="primary">tsf</name>
    <name evidence="5" type="ORF">IAA61_01760</name>
</gene>
<protein>
    <submittedName>
        <fullName evidence="5">Translation elongation factor Ts</fullName>
    </submittedName>
</protein>
<dbReference type="InterPro" id="IPR014039">
    <property type="entry name" value="Transl_elong_EFTs/EF1B_dimer"/>
</dbReference>
<dbReference type="SUPFAM" id="SSF54713">
    <property type="entry name" value="Elongation factor Ts (EF-Ts), dimerisation domain"/>
    <property type="match status" value="2"/>
</dbReference>
<feature type="domain" description="Translation elongation factor EFTs/EF1B dimerisation" evidence="4">
    <location>
        <begin position="5"/>
        <end position="171"/>
    </location>
</feature>
<dbReference type="PANTHER" id="PTHR11741">
    <property type="entry name" value="ELONGATION FACTOR TS"/>
    <property type="match status" value="1"/>
</dbReference>
<keyword evidence="2 5" id="KW-0251">Elongation factor</keyword>
<comment type="caution">
    <text evidence="5">The sequence shown here is derived from an EMBL/GenBank/DDBJ whole genome shotgun (WGS) entry which is preliminary data.</text>
</comment>
<organism evidence="5 6">
    <name type="scientific">Candidatus Ornithomonoglobus merdipullorum</name>
    <dbReference type="NCBI Taxonomy" id="2840895"/>
    <lineage>
        <taxon>Bacteria</taxon>
        <taxon>Bacillati</taxon>
        <taxon>Bacillota</taxon>
        <taxon>Clostridia</taxon>
        <taxon>Candidatus Ornithomonoglobus</taxon>
    </lineage>
</organism>